<evidence type="ECO:0000256" key="9">
    <source>
        <dbReference type="ARBA" id="ARBA00023125"/>
    </source>
</evidence>
<keyword evidence="10" id="KW-0233">DNA recombination</keyword>
<protein>
    <submittedName>
        <fullName evidence="13">Reverse transcriptase</fullName>
    </submittedName>
</protein>
<evidence type="ECO:0000256" key="3">
    <source>
        <dbReference type="ARBA" id="ARBA00022750"/>
    </source>
</evidence>
<dbReference type="Gene3D" id="1.10.340.70">
    <property type="match status" value="1"/>
</dbReference>
<feature type="domain" description="Integrase zinc-binding" evidence="11">
    <location>
        <begin position="109"/>
        <end position="165"/>
    </location>
</feature>
<keyword evidence="8" id="KW-0808">Transferase</keyword>
<reference evidence="13" key="1">
    <citation type="journal article" date="2022" name="Int. J. Mol. Sci.">
        <title>Draft Genome of Tanacetum Coccineum: Genomic Comparison of Closely Related Tanacetum-Family Plants.</title>
        <authorList>
            <person name="Yamashiro T."/>
            <person name="Shiraishi A."/>
            <person name="Nakayama K."/>
            <person name="Satake H."/>
        </authorList>
    </citation>
    <scope>NUCLEOTIDE SEQUENCE</scope>
</reference>
<evidence type="ECO:0000256" key="1">
    <source>
        <dbReference type="ARBA" id="ARBA00022670"/>
    </source>
</evidence>
<accession>A0ABQ4X1G2</accession>
<keyword evidence="7 13" id="KW-0695">RNA-directed DNA polymerase</keyword>
<keyword evidence="9" id="KW-0238">DNA-binding</keyword>
<feature type="domain" description="Tf2-1-like SH3-like" evidence="12">
    <location>
        <begin position="228"/>
        <end position="291"/>
    </location>
</feature>
<dbReference type="InterPro" id="IPR041588">
    <property type="entry name" value="Integrase_H2C2"/>
</dbReference>
<evidence type="ECO:0000256" key="5">
    <source>
        <dbReference type="ARBA" id="ARBA00022842"/>
    </source>
</evidence>
<dbReference type="Pfam" id="PF24626">
    <property type="entry name" value="SH3_Tf2-1"/>
    <property type="match status" value="1"/>
</dbReference>
<evidence type="ECO:0000259" key="11">
    <source>
        <dbReference type="Pfam" id="PF17921"/>
    </source>
</evidence>
<evidence type="ECO:0000313" key="13">
    <source>
        <dbReference type="EMBL" id="GJS59021.1"/>
    </source>
</evidence>
<dbReference type="InterPro" id="IPR056924">
    <property type="entry name" value="SH3_Tf2-1"/>
</dbReference>
<proteinExistence type="predicted"/>
<dbReference type="EMBL" id="BQNB010009119">
    <property type="protein sequence ID" value="GJS59021.1"/>
    <property type="molecule type" value="Genomic_DNA"/>
</dbReference>
<dbReference type="Proteomes" id="UP001151760">
    <property type="component" value="Unassembled WGS sequence"/>
</dbReference>
<sequence length="302" mass="35109">MLDHRITTLFQSKWLPKLLGFDYDIEYKKGADNTAADAWSRIERQMELFSLLAVASNELMDAVIATWSTDPILKEIVAGLKSNTSKTSKYVWQNDHLRRKNKWVVGQDVELRKKLIDHFHSSTIWGQSGVQATTKRLTTYFYWKGLRKMVKEWVRNCDNCQRNKSDISATSGLLQPLPILERIWQDISMDFIESLPLSHGKSALLVAQDRMKSQANKGRSNKEFHVNDWVYLKLQPYRQLIVRQGKHHKLSSKYFGPFQVIKKIGKVAYKLQLPHYAKVHPVFYVFQLKPCYVDAATMGEFP</sequence>
<comment type="caution">
    <text evidence="13">The sequence shown here is derived from an EMBL/GenBank/DDBJ whole genome shotgun (WGS) entry which is preliminary data.</text>
</comment>
<keyword evidence="5" id="KW-0460">Magnesium</keyword>
<dbReference type="PANTHER" id="PTHR37984">
    <property type="entry name" value="PROTEIN CBG26694"/>
    <property type="match status" value="1"/>
</dbReference>
<keyword evidence="4" id="KW-0378">Hydrolase</keyword>
<gene>
    <name evidence="13" type="ORF">Tco_0653805</name>
</gene>
<name>A0ABQ4X1G2_9ASTR</name>
<dbReference type="PANTHER" id="PTHR37984:SF5">
    <property type="entry name" value="PROTEIN NYNRIN-LIKE"/>
    <property type="match status" value="1"/>
</dbReference>
<evidence type="ECO:0000256" key="7">
    <source>
        <dbReference type="ARBA" id="ARBA00022918"/>
    </source>
</evidence>
<evidence type="ECO:0000256" key="10">
    <source>
        <dbReference type="ARBA" id="ARBA00023172"/>
    </source>
</evidence>
<keyword evidence="2" id="KW-0479">Metal-binding</keyword>
<keyword evidence="14" id="KW-1185">Reference proteome</keyword>
<evidence type="ECO:0000256" key="4">
    <source>
        <dbReference type="ARBA" id="ARBA00022801"/>
    </source>
</evidence>
<dbReference type="GO" id="GO:0003964">
    <property type="term" value="F:RNA-directed DNA polymerase activity"/>
    <property type="evidence" value="ECO:0007669"/>
    <property type="project" value="UniProtKB-KW"/>
</dbReference>
<reference evidence="13" key="2">
    <citation type="submission" date="2022-01" db="EMBL/GenBank/DDBJ databases">
        <authorList>
            <person name="Yamashiro T."/>
            <person name="Shiraishi A."/>
            <person name="Satake H."/>
            <person name="Nakayama K."/>
        </authorList>
    </citation>
    <scope>NUCLEOTIDE SEQUENCE</scope>
</reference>
<evidence type="ECO:0000313" key="14">
    <source>
        <dbReference type="Proteomes" id="UP001151760"/>
    </source>
</evidence>
<evidence type="ECO:0000256" key="8">
    <source>
        <dbReference type="ARBA" id="ARBA00022932"/>
    </source>
</evidence>
<keyword evidence="8" id="KW-0239">DNA-directed DNA polymerase</keyword>
<keyword evidence="6" id="KW-0229">DNA integration</keyword>
<keyword evidence="1" id="KW-0645">Protease</keyword>
<dbReference type="Pfam" id="PF17921">
    <property type="entry name" value="Integrase_H2C2"/>
    <property type="match status" value="1"/>
</dbReference>
<keyword evidence="8" id="KW-0548">Nucleotidyltransferase</keyword>
<evidence type="ECO:0000259" key="12">
    <source>
        <dbReference type="Pfam" id="PF24626"/>
    </source>
</evidence>
<evidence type="ECO:0000256" key="2">
    <source>
        <dbReference type="ARBA" id="ARBA00022723"/>
    </source>
</evidence>
<dbReference type="InterPro" id="IPR050951">
    <property type="entry name" value="Retrovirus_Pol_polyprotein"/>
</dbReference>
<organism evidence="13 14">
    <name type="scientific">Tanacetum coccineum</name>
    <dbReference type="NCBI Taxonomy" id="301880"/>
    <lineage>
        <taxon>Eukaryota</taxon>
        <taxon>Viridiplantae</taxon>
        <taxon>Streptophyta</taxon>
        <taxon>Embryophyta</taxon>
        <taxon>Tracheophyta</taxon>
        <taxon>Spermatophyta</taxon>
        <taxon>Magnoliopsida</taxon>
        <taxon>eudicotyledons</taxon>
        <taxon>Gunneridae</taxon>
        <taxon>Pentapetalae</taxon>
        <taxon>asterids</taxon>
        <taxon>campanulids</taxon>
        <taxon>Asterales</taxon>
        <taxon>Asteraceae</taxon>
        <taxon>Asteroideae</taxon>
        <taxon>Anthemideae</taxon>
        <taxon>Anthemidinae</taxon>
        <taxon>Tanacetum</taxon>
    </lineage>
</organism>
<keyword evidence="3" id="KW-0064">Aspartyl protease</keyword>
<evidence type="ECO:0000256" key="6">
    <source>
        <dbReference type="ARBA" id="ARBA00022908"/>
    </source>
</evidence>